<keyword evidence="1" id="KW-0812">Transmembrane</keyword>
<comment type="caution">
    <text evidence="2">The sequence shown here is derived from an EMBL/GenBank/DDBJ whole genome shotgun (WGS) entry which is preliminary data.</text>
</comment>
<gene>
    <name evidence="2" type="ORF">TR69_WS6001001316</name>
</gene>
<reference evidence="2 3" key="1">
    <citation type="submission" date="2015-02" db="EMBL/GenBank/DDBJ databases">
        <title>Improved understanding of the partial-nitritation anammox process through 23 genomes representing the majority of the microbial community.</title>
        <authorList>
            <person name="Speth D.R."/>
            <person name="In T Zandt M."/>
            <person name="Guerrero Cruz S."/>
            <person name="Jetten M.S."/>
            <person name="Dutilh B.E."/>
        </authorList>
    </citation>
    <scope>NUCLEOTIDE SEQUENCE [LARGE SCALE GENOMIC DNA]</scope>
    <source>
        <strain evidence="2">OLB20</strain>
    </source>
</reference>
<dbReference type="AlphaFoldDB" id="A0A136LWJ5"/>
<proteinExistence type="predicted"/>
<dbReference type="Proteomes" id="UP000070457">
    <property type="component" value="Unassembled WGS sequence"/>
</dbReference>
<accession>A0A136LWJ5</accession>
<organism evidence="2 3">
    <name type="scientific">candidate division WS6 bacterium OLB20</name>
    <dbReference type="NCBI Taxonomy" id="1617426"/>
    <lineage>
        <taxon>Bacteria</taxon>
        <taxon>Candidatus Dojkabacteria</taxon>
    </lineage>
</organism>
<feature type="transmembrane region" description="Helical" evidence="1">
    <location>
        <begin position="12"/>
        <end position="30"/>
    </location>
</feature>
<evidence type="ECO:0000313" key="2">
    <source>
        <dbReference type="EMBL" id="KXK26023.1"/>
    </source>
</evidence>
<keyword evidence="1" id="KW-0472">Membrane</keyword>
<protein>
    <submittedName>
        <fullName evidence="2">Uncharacterized protein</fullName>
    </submittedName>
</protein>
<dbReference type="EMBL" id="JYNZ01000005">
    <property type="protein sequence ID" value="KXK26023.1"/>
    <property type="molecule type" value="Genomic_DNA"/>
</dbReference>
<keyword evidence="1" id="KW-1133">Transmembrane helix</keyword>
<sequence>MDYNSKQMLKLGLAIVIGIAVVGAMLMFILSR</sequence>
<evidence type="ECO:0000313" key="3">
    <source>
        <dbReference type="Proteomes" id="UP000070457"/>
    </source>
</evidence>
<evidence type="ECO:0000256" key="1">
    <source>
        <dbReference type="SAM" id="Phobius"/>
    </source>
</evidence>
<name>A0A136LWJ5_9BACT</name>